<gene>
    <name evidence="1" type="ORF">ARMOST_20328</name>
</gene>
<accession>A0A284S724</accession>
<sequence>MATLSCVIADEWYSYSIALQNSTSSCSSLVHVPGDGEVEIHVNTDLFVYQCTLLLEVKEELPTDVVLGFDWFGSFAEQAYRLLAHLDTVVSFGGYVQECLPTFFEAVHTFHTRWRGG</sequence>
<evidence type="ECO:0000313" key="2">
    <source>
        <dbReference type="Proteomes" id="UP000219338"/>
    </source>
</evidence>
<dbReference type="OrthoDB" id="10419502at2759"/>
<dbReference type="AlphaFoldDB" id="A0A284S724"/>
<keyword evidence="2" id="KW-1185">Reference proteome</keyword>
<protein>
    <submittedName>
        <fullName evidence="1">Uncharacterized protein</fullName>
    </submittedName>
</protein>
<proteinExistence type="predicted"/>
<dbReference type="EMBL" id="FUEG01000038">
    <property type="protein sequence ID" value="SJL16799.1"/>
    <property type="molecule type" value="Genomic_DNA"/>
</dbReference>
<reference evidence="2" key="1">
    <citation type="journal article" date="2017" name="Nat. Ecol. Evol.">
        <title>Genome expansion and lineage-specific genetic innovations in the forest pathogenic fungi Armillaria.</title>
        <authorList>
            <person name="Sipos G."/>
            <person name="Prasanna A.N."/>
            <person name="Walter M.C."/>
            <person name="O'Connor E."/>
            <person name="Balint B."/>
            <person name="Krizsan K."/>
            <person name="Kiss B."/>
            <person name="Hess J."/>
            <person name="Varga T."/>
            <person name="Slot J."/>
            <person name="Riley R."/>
            <person name="Boka B."/>
            <person name="Rigling D."/>
            <person name="Barry K."/>
            <person name="Lee J."/>
            <person name="Mihaltcheva S."/>
            <person name="LaButti K."/>
            <person name="Lipzen A."/>
            <person name="Waldron R."/>
            <person name="Moloney N.M."/>
            <person name="Sperisen C."/>
            <person name="Kredics L."/>
            <person name="Vagvoelgyi C."/>
            <person name="Patrignani A."/>
            <person name="Fitzpatrick D."/>
            <person name="Nagy I."/>
            <person name="Doyle S."/>
            <person name="Anderson J.B."/>
            <person name="Grigoriev I.V."/>
            <person name="Gueldener U."/>
            <person name="Muensterkoetter M."/>
            <person name="Nagy L.G."/>
        </authorList>
    </citation>
    <scope>NUCLEOTIDE SEQUENCE [LARGE SCALE GENOMIC DNA]</scope>
    <source>
        <strain evidence="2">C18/9</strain>
    </source>
</reference>
<name>A0A284S724_ARMOS</name>
<dbReference type="OMA" id="CVIADEW"/>
<organism evidence="1 2">
    <name type="scientific">Armillaria ostoyae</name>
    <name type="common">Armillaria root rot fungus</name>
    <dbReference type="NCBI Taxonomy" id="47428"/>
    <lineage>
        <taxon>Eukaryota</taxon>
        <taxon>Fungi</taxon>
        <taxon>Dikarya</taxon>
        <taxon>Basidiomycota</taxon>
        <taxon>Agaricomycotina</taxon>
        <taxon>Agaricomycetes</taxon>
        <taxon>Agaricomycetidae</taxon>
        <taxon>Agaricales</taxon>
        <taxon>Marasmiineae</taxon>
        <taxon>Physalacriaceae</taxon>
        <taxon>Armillaria</taxon>
    </lineage>
</organism>
<evidence type="ECO:0000313" key="1">
    <source>
        <dbReference type="EMBL" id="SJL16799.1"/>
    </source>
</evidence>
<dbReference type="Proteomes" id="UP000219338">
    <property type="component" value="Unassembled WGS sequence"/>
</dbReference>